<dbReference type="SUPFAM" id="SSF159065">
    <property type="entry name" value="Dom34/Pelota N-terminal domain-like"/>
    <property type="match status" value="1"/>
</dbReference>
<keyword evidence="8" id="KW-0469">Meiosis</keyword>
<dbReference type="FunFam" id="3.30.420.60:FF:000004">
    <property type="entry name" value="Protein DOM34 homolog"/>
    <property type="match status" value="1"/>
</dbReference>
<dbReference type="Gene3D" id="3.30.420.60">
    <property type="entry name" value="eRF1 domain 2"/>
    <property type="match status" value="1"/>
</dbReference>
<dbReference type="NCBIfam" id="TIGR00111">
    <property type="entry name" value="pelota"/>
    <property type="match status" value="1"/>
</dbReference>
<keyword evidence="5" id="KW-0132">Cell division</keyword>
<keyword evidence="13" id="KW-1185">Reference proteome</keyword>
<keyword evidence="9" id="KW-0131">Cell cycle</keyword>
<dbReference type="SMART" id="SM01194">
    <property type="entry name" value="eRF1_1"/>
    <property type="match status" value="1"/>
</dbReference>
<dbReference type="GO" id="GO:0051321">
    <property type="term" value="P:meiotic cell cycle"/>
    <property type="evidence" value="ECO:0007669"/>
    <property type="project" value="UniProtKB-KW"/>
</dbReference>
<dbReference type="InterPro" id="IPR038069">
    <property type="entry name" value="Pelota/DOM34_N"/>
</dbReference>
<comment type="cofactor">
    <cofactor evidence="1 10">
        <name>a divalent metal cation</name>
        <dbReference type="ChEBI" id="CHEBI:60240"/>
    </cofactor>
</comment>
<dbReference type="GO" id="GO:0032790">
    <property type="term" value="P:ribosome disassembly"/>
    <property type="evidence" value="ECO:0007669"/>
    <property type="project" value="TreeGrafter"/>
</dbReference>
<sequence length="387" mass="43852">MKLIKQVKGNGNNSEQITLLPQDKEDLFSLYNVINTDDELIFKKLVTDKVDSSGKKKNTDLVRLRLKVVSSEFEPQHEFLRYKGVTTEDDTGKANIDVPTGKFFSFTINYKYPFTLIKEDYNTFVAKQLKDACTPESRSDIAAVCLQEGISHICLLSSFSTILKNKIEYSLPKKKRSTDAAKFDEKIEKFYKGTYESMKRHFEFEKLKVIILCSPGFYAKNLFDKVMQYAQEDNNKIILNARPRFLVAHCSTGYLQGISEVLKNPAYVSRLQDARNSKEALIMDEFLQHLNNDDFKAWYGQAEVAKASEMGAIDTLLITDGLLRANDIKVRKSSVDLTQAVEKAGGTVYVFSSLHSSGEELEKLTGLACILKFPIPDLDDDIESDDD</sequence>
<dbReference type="GO" id="GO:0071025">
    <property type="term" value="P:RNA surveillance"/>
    <property type="evidence" value="ECO:0007669"/>
    <property type="project" value="InterPro"/>
</dbReference>
<keyword evidence="6 10" id="KW-0479">Metal-binding</keyword>
<dbReference type="InterPro" id="IPR058547">
    <property type="entry name" value="Pelota_N"/>
</dbReference>
<evidence type="ECO:0000256" key="6">
    <source>
        <dbReference type="ARBA" id="ARBA00022723"/>
    </source>
</evidence>
<keyword evidence="4 10" id="KW-0963">Cytoplasm</keyword>
<dbReference type="SUPFAM" id="SSF55315">
    <property type="entry name" value="L30e-like"/>
    <property type="match status" value="1"/>
</dbReference>
<feature type="domain" description="eRF1/Pelota-like N-terminal" evidence="11">
    <location>
        <begin position="1"/>
        <end position="134"/>
    </location>
</feature>
<dbReference type="GO" id="GO:0070966">
    <property type="term" value="P:nuclear-transcribed mRNA catabolic process, no-go decay"/>
    <property type="evidence" value="ECO:0007669"/>
    <property type="project" value="InterPro"/>
</dbReference>
<dbReference type="EMBL" id="LN736362">
    <property type="protein sequence ID" value="CEP61739.1"/>
    <property type="molecule type" value="Genomic_DNA"/>
</dbReference>
<evidence type="ECO:0000259" key="11">
    <source>
        <dbReference type="SMART" id="SM01194"/>
    </source>
</evidence>
<proteinExistence type="inferred from homology"/>
<evidence type="ECO:0000256" key="9">
    <source>
        <dbReference type="ARBA" id="ARBA00023306"/>
    </source>
</evidence>
<gene>
    <name evidence="12" type="ORF">LALA0_S03e09802g</name>
</gene>
<evidence type="ECO:0000313" key="12">
    <source>
        <dbReference type="EMBL" id="CEP61739.1"/>
    </source>
</evidence>
<dbReference type="InterPro" id="IPR004405">
    <property type="entry name" value="TF_pelota"/>
</dbReference>
<comment type="similarity">
    <text evidence="3 10">Belongs to the eukaryotic release factor 1 family. Pelota subfamily.</text>
</comment>
<dbReference type="GO" id="GO:0070651">
    <property type="term" value="P:nonfunctional rRNA decay"/>
    <property type="evidence" value="ECO:0007669"/>
    <property type="project" value="TreeGrafter"/>
</dbReference>
<organism evidence="12 13">
    <name type="scientific">Lachancea lanzarotensis</name>
    <dbReference type="NCBI Taxonomy" id="1245769"/>
    <lineage>
        <taxon>Eukaryota</taxon>
        <taxon>Fungi</taxon>
        <taxon>Dikarya</taxon>
        <taxon>Ascomycota</taxon>
        <taxon>Saccharomycotina</taxon>
        <taxon>Saccharomycetes</taxon>
        <taxon>Saccharomycetales</taxon>
        <taxon>Saccharomycetaceae</taxon>
        <taxon>Lachancea</taxon>
    </lineage>
</organism>
<dbReference type="InterPro" id="IPR005142">
    <property type="entry name" value="eRF1_3"/>
</dbReference>
<evidence type="ECO:0000256" key="8">
    <source>
        <dbReference type="ARBA" id="ARBA00023254"/>
    </source>
</evidence>
<dbReference type="GO" id="GO:0046872">
    <property type="term" value="F:metal ion binding"/>
    <property type="evidence" value="ECO:0007669"/>
    <property type="project" value="UniProtKB-KW"/>
</dbReference>
<keyword evidence="7" id="KW-0498">Mitosis</keyword>
<evidence type="ECO:0000313" key="13">
    <source>
        <dbReference type="Proteomes" id="UP000054304"/>
    </source>
</evidence>
<dbReference type="PANTHER" id="PTHR10853">
    <property type="entry name" value="PELOTA"/>
    <property type="match status" value="1"/>
</dbReference>
<dbReference type="GeneID" id="34685176"/>
<dbReference type="Pfam" id="PF03465">
    <property type="entry name" value="eRF1_3"/>
    <property type="match status" value="1"/>
</dbReference>
<dbReference type="AlphaFoldDB" id="A0A0C7MPB8"/>
<name>A0A0C7MPB8_9SACH</name>
<dbReference type="RefSeq" id="XP_022627971.1">
    <property type="nucleotide sequence ID" value="XM_022773504.1"/>
</dbReference>
<dbReference type="HOGENOM" id="CLU_023334_3_1_1"/>
<dbReference type="InterPro" id="IPR005140">
    <property type="entry name" value="eRF1_Pelota-like_N"/>
</dbReference>
<evidence type="ECO:0000256" key="1">
    <source>
        <dbReference type="ARBA" id="ARBA00001968"/>
    </source>
</evidence>
<dbReference type="GO" id="GO:1990533">
    <property type="term" value="C:Dom34-Hbs1 complex"/>
    <property type="evidence" value="ECO:0007669"/>
    <property type="project" value="UniProtKB-ARBA"/>
</dbReference>
<dbReference type="FunFam" id="3.30.1330.30:FF:000008">
    <property type="entry name" value="Protein pelota homolog"/>
    <property type="match status" value="1"/>
</dbReference>
<dbReference type="InterPro" id="IPR005141">
    <property type="entry name" value="eRF1_2"/>
</dbReference>
<reference evidence="12 13" key="1">
    <citation type="submission" date="2014-12" db="EMBL/GenBank/DDBJ databases">
        <authorList>
            <person name="Neuveglise Cecile"/>
        </authorList>
    </citation>
    <scope>NUCLEOTIDE SEQUENCE [LARGE SCALE GENOMIC DNA]</scope>
    <source>
        <strain evidence="12 13">CBS 12615</strain>
    </source>
</reference>
<dbReference type="InterPro" id="IPR029064">
    <property type="entry name" value="Ribosomal_eL30-like_sf"/>
</dbReference>
<dbReference type="PANTHER" id="PTHR10853:SF0">
    <property type="entry name" value="PROTEIN PELOTA HOMOLOG"/>
    <property type="match status" value="1"/>
</dbReference>
<dbReference type="GO" id="GO:0051301">
    <property type="term" value="P:cell division"/>
    <property type="evidence" value="ECO:0007669"/>
    <property type="project" value="UniProtKB-KW"/>
</dbReference>
<dbReference type="Proteomes" id="UP000054304">
    <property type="component" value="Unassembled WGS sequence"/>
</dbReference>
<evidence type="ECO:0000256" key="3">
    <source>
        <dbReference type="ARBA" id="ARBA00009504"/>
    </source>
</evidence>
<dbReference type="SUPFAM" id="SSF53137">
    <property type="entry name" value="Translational machinery components"/>
    <property type="match status" value="1"/>
</dbReference>
<dbReference type="GO" id="GO:0006412">
    <property type="term" value="P:translation"/>
    <property type="evidence" value="ECO:0007669"/>
    <property type="project" value="UniProtKB-ARBA"/>
</dbReference>
<evidence type="ECO:0000256" key="7">
    <source>
        <dbReference type="ARBA" id="ARBA00022776"/>
    </source>
</evidence>
<evidence type="ECO:0000256" key="4">
    <source>
        <dbReference type="ARBA" id="ARBA00022490"/>
    </source>
</evidence>
<dbReference type="Gene3D" id="2.30.30.870">
    <property type="entry name" value="Pelota, domain A"/>
    <property type="match status" value="1"/>
</dbReference>
<dbReference type="Pfam" id="PF26356">
    <property type="entry name" value="Pelota_N"/>
    <property type="match status" value="1"/>
</dbReference>
<dbReference type="STRING" id="1245769.A0A0C7MPB8"/>
<protein>
    <recommendedName>
        <fullName evidence="10">Protein DOM34 homolog</fullName>
    </recommendedName>
</protein>
<evidence type="ECO:0000256" key="5">
    <source>
        <dbReference type="ARBA" id="ARBA00022618"/>
    </source>
</evidence>
<comment type="subcellular location">
    <subcellularLocation>
        <location evidence="2 10">Cytoplasm</location>
    </subcellularLocation>
</comment>
<dbReference type="InterPro" id="IPR042226">
    <property type="entry name" value="eFR1_2_sf"/>
</dbReference>
<dbReference type="GO" id="GO:0070481">
    <property type="term" value="P:nuclear-transcribed mRNA catabolic process, non-stop decay"/>
    <property type="evidence" value="ECO:0007669"/>
    <property type="project" value="InterPro"/>
</dbReference>
<accession>A0A0C7MPB8</accession>
<dbReference type="GO" id="GO:0005737">
    <property type="term" value="C:cytoplasm"/>
    <property type="evidence" value="ECO:0007669"/>
    <property type="project" value="UniProtKB-SubCell"/>
</dbReference>
<comment type="function">
    <text evidence="10">Component of the Dom34-Hbs1 complex, a complex that recognizes stalled ribosomes and triggers the No-Go Decay (NGD) pathway (PubMed:20890290). In the Dom34-Hbs1 complex, dom34 recognizes ribosomes stalled at the 3' end of an mRNA and engages stalled ribosomes by destabilizing mRNA in the mRNA channel. Following ribosome-binding, the Dom34-Hbs1 complex promotes the disassembly of stalled ribosomes, followed by degradation of damaged mRNAs as part of the NGD pathway.</text>
</comment>
<evidence type="ECO:0000256" key="2">
    <source>
        <dbReference type="ARBA" id="ARBA00004496"/>
    </source>
</evidence>
<dbReference type="OrthoDB" id="10249111at2759"/>
<dbReference type="Pfam" id="PF03464">
    <property type="entry name" value="eRF1_2"/>
    <property type="match status" value="1"/>
</dbReference>
<evidence type="ECO:0000256" key="10">
    <source>
        <dbReference type="RuleBase" id="RU362019"/>
    </source>
</evidence>
<dbReference type="Gene3D" id="3.30.1330.30">
    <property type="match status" value="1"/>
</dbReference>